<dbReference type="AlphaFoldDB" id="A0AAV5X0D2"/>
<comment type="caution">
    <text evidence="1">The sequence shown here is derived from an EMBL/GenBank/DDBJ whole genome shotgun (WGS) entry which is preliminary data.</text>
</comment>
<dbReference type="EMBL" id="BTSY01000007">
    <property type="protein sequence ID" value="GMT36355.1"/>
    <property type="molecule type" value="Genomic_DNA"/>
</dbReference>
<gene>
    <name evidence="1" type="ORF">PFISCL1PPCAC_27652</name>
</gene>
<evidence type="ECO:0008006" key="3">
    <source>
        <dbReference type="Google" id="ProtNLM"/>
    </source>
</evidence>
<accession>A0AAV5X0D2</accession>
<sequence length="165" mass="17566">AIILLLSIFSIVESSNELCKQPTIPPWAFEITSPVKCAPLPGAVCEDVVCQCPGGEVVMIDTPPSSPARIYTSQFAVCVEYESSFVWSSLSADRGYHRHSSYPEIAMCSNPKPVSHDACKCTTPNCKGGVRIGDNLCDAATCTSSGWKCEGGPCSGMLTAKPTRN</sequence>
<proteinExistence type="predicted"/>
<evidence type="ECO:0000313" key="2">
    <source>
        <dbReference type="Proteomes" id="UP001432322"/>
    </source>
</evidence>
<evidence type="ECO:0000313" key="1">
    <source>
        <dbReference type="EMBL" id="GMT36355.1"/>
    </source>
</evidence>
<protein>
    <recommendedName>
        <fullName evidence="3">EB domain-containing protein</fullName>
    </recommendedName>
</protein>
<keyword evidence="2" id="KW-1185">Reference proteome</keyword>
<name>A0AAV5X0D2_9BILA</name>
<feature type="non-terminal residue" evidence="1">
    <location>
        <position position="1"/>
    </location>
</feature>
<reference evidence="1" key="1">
    <citation type="submission" date="2023-10" db="EMBL/GenBank/DDBJ databases">
        <title>Genome assembly of Pristionchus species.</title>
        <authorList>
            <person name="Yoshida K."/>
            <person name="Sommer R.J."/>
        </authorList>
    </citation>
    <scope>NUCLEOTIDE SEQUENCE</scope>
    <source>
        <strain evidence="1">RS5133</strain>
    </source>
</reference>
<organism evidence="1 2">
    <name type="scientific">Pristionchus fissidentatus</name>
    <dbReference type="NCBI Taxonomy" id="1538716"/>
    <lineage>
        <taxon>Eukaryota</taxon>
        <taxon>Metazoa</taxon>
        <taxon>Ecdysozoa</taxon>
        <taxon>Nematoda</taxon>
        <taxon>Chromadorea</taxon>
        <taxon>Rhabditida</taxon>
        <taxon>Rhabditina</taxon>
        <taxon>Diplogasteromorpha</taxon>
        <taxon>Diplogasteroidea</taxon>
        <taxon>Neodiplogasteridae</taxon>
        <taxon>Pristionchus</taxon>
    </lineage>
</organism>
<dbReference type="Proteomes" id="UP001432322">
    <property type="component" value="Unassembled WGS sequence"/>
</dbReference>